<proteinExistence type="inferred from homology"/>
<reference evidence="3" key="1">
    <citation type="journal article" date="2018" name="Emerg. Infect. Dis.">
        <title>Ocular Vaccinia Infection in Dairy Worker, Brazil.</title>
        <authorList>
            <person name="Teixeira Lima M."/>
            <person name="Pereira Oliveira G."/>
            <person name="Bretas de Oliveira D."/>
            <person name="Mesquita Vaz S."/>
            <person name="de Souza Trindade G."/>
            <person name="Santos Abrahao J."/>
            <person name="Geessien Kroon E."/>
        </authorList>
    </citation>
    <scope>NUCLEOTIDE SEQUENCE [LARGE SCALE GENOMIC DNA]</scope>
    <source>
        <strain evidence="3">CEyV1</strain>
    </source>
</reference>
<organism evidence="3">
    <name type="scientific">Vaccinia virus</name>
    <name type="common">VACV</name>
    <name type="synonym">Orthopoxvirus vaccinia</name>
    <dbReference type="NCBI Taxonomy" id="10245"/>
    <lineage>
        <taxon>Viruses</taxon>
        <taxon>Varidnaviria</taxon>
        <taxon>Bamfordvirae</taxon>
        <taxon>Nucleocytoviricota</taxon>
        <taxon>Pokkesviricetes</taxon>
        <taxon>Chitovirales</taxon>
        <taxon>Poxviridae</taxon>
        <taxon>Chordopoxvirinae</taxon>
        <taxon>Orthopoxvirus</taxon>
    </lineage>
</organism>
<sequence>MRSIAGLHKSKMEICNVDELINMKHFKNMKKITINQNDKCILANRCFVKIATPRYIPSTSISSSNIIRIRNHDFTL</sequence>
<evidence type="ECO:0000256" key="1">
    <source>
        <dbReference type="ARBA" id="ARBA00034705"/>
    </source>
</evidence>
<dbReference type="EMBL" id="MG012795">
    <property type="protein sequence ID" value="AUL80158.1"/>
    <property type="molecule type" value="Genomic_DNA"/>
</dbReference>
<accession>A0A2I6J131</accession>
<dbReference type="Pfam" id="PF04596">
    <property type="entry name" value="Pox_F15"/>
    <property type="match status" value="1"/>
</dbReference>
<dbReference type="Proteomes" id="UP000270450">
    <property type="component" value="Segment"/>
</dbReference>
<comment type="similarity">
    <text evidence="1">Belongs to the orthopoxvirus OPG058 family.</text>
</comment>
<name>A0A2I6J131_VACCV</name>
<protein>
    <recommendedName>
        <fullName evidence="2">Protein OPG060</fullName>
    </recommendedName>
</protein>
<evidence type="ECO:0000256" key="2">
    <source>
        <dbReference type="ARBA" id="ARBA00034823"/>
    </source>
</evidence>
<evidence type="ECO:0000313" key="3">
    <source>
        <dbReference type="EMBL" id="AUL80158.1"/>
    </source>
</evidence>
<dbReference type="InterPro" id="IPR007675">
    <property type="entry name" value="Poxvirus_F15"/>
</dbReference>